<evidence type="ECO:0000256" key="6">
    <source>
        <dbReference type="RuleBase" id="RU000481"/>
    </source>
</evidence>
<dbReference type="PROSITE" id="PS00105">
    <property type="entry name" value="AA_TRANSFER_CLASS_1"/>
    <property type="match status" value="1"/>
</dbReference>
<comment type="caution">
    <text evidence="8">The sequence shown here is derived from an EMBL/GenBank/DDBJ whole genome shotgun (WGS) entry which is preliminary data.</text>
</comment>
<evidence type="ECO:0000256" key="4">
    <source>
        <dbReference type="ARBA" id="ARBA00022679"/>
    </source>
</evidence>
<evidence type="ECO:0000256" key="1">
    <source>
        <dbReference type="ARBA" id="ARBA00001933"/>
    </source>
</evidence>
<proteinExistence type="inferred from homology"/>
<evidence type="ECO:0000256" key="2">
    <source>
        <dbReference type="ARBA" id="ARBA00007441"/>
    </source>
</evidence>
<dbReference type="GO" id="GO:0008483">
    <property type="term" value="F:transaminase activity"/>
    <property type="evidence" value="ECO:0007669"/>
    <property type="project" value="UniProtKB-KW"/>
</dbReference>
<dbReference type="EC" id="2.6.1.-" evidence="6"/>
<dbReference type="InterPro" id="IPR050596">
    <property type="entry name" value="AspAT/PAT-like"/>
</dbReference>
<evidence type="ECO:0000256" key="5">
    <source>
        <dbReference type="ARBA" id="ARBA00022898"/>
    </source>
</evidence>
<dbReference type="RefSeq" id="WP_284198401.1">
    <property type="nucleotide sequence ID" value="NZ_BSOG01000008.1"/>
</dbReference>
<dbReference type="PANTHER" id="PTHR46383">
    <property type="entry name" value="ASPARTATE AMINOTRANSFERASE"/>
    <property type="match status" value="1"/>
</dbReference>
<protein>
    <recommendedName>
        <fullName evidence="6">Aminotransferase</fullName>
        <ecNumber evidence="6">2.6.1.-</ecNumber>
    </recommendedName>
</protein>
<dbReference type="Pfam" id="PF00155">
    <property type="entry name" value="Aminotran_1_2"/>
    <property type="match status" value="1"/>
</dbReference>
<dbReference type="InterPro" id="IPR015421">
    <property type="entry name" value="PyrdxlP-dep_Trfase_major"/>
</dbReference>
<dbReference type="Proteomes" id="UP001156706">
    <property type="component" value="Unassembled WGS sequence"/>
</dbReference>
<keyword evidence="3 6" id="KW-0032">Aminotransferase</keyword>
<gene>
    <name evidence="8" type="primary">aspC</name>
    <name evidence="8" type="ORF">GCM10007907_41230</name>
</gene>
<keyword evidence="5" id="KW-0663">Pyridoxal phosphate</keyword>
<comment type="similarity">
    <text evidence="2 6">Belongs to the class-I pyridoxal-phosphate-dependent aminotransferase family.</text>
</comment>
<name>A0ABQ5YMX9_9NEIS</name>
<dbReference type="InterPro" id="IPR015422">
    <property type="entry name" value="PyrdxlP-dep_Trfase_small"/>
</dbReference>
<dbReference type="PANTHER" id="PTHR46383:SF1">
    <property type="entry name" value="ASPARTATE AMINOTRANSFERASE"/>
    <property type="match status" value="1"/>
</dbReference>
<sequence>MELSHRVQAIKESPTLAITAKAQKLKADGRDVIALAAGEPDFDTPDHIKAAAIDAINKGFTKYTPVSGTPGLKNAIVAKFKRDQGLDYTAKQILVSCGGKQSFYNLCQAYINAGDEVIIPAPYWVSYPDMVILAEGKPVIVECGIEQGYKLSPAQLAAAITPRTKLVVINSPSNPTGAVYTLDELKALGEVLKKHPKVLIASDDMYEHVMLGSTTFSNILNACPELYPQTILLNGVSKAYSMTGWRIGYAAGPEWLIKAMENIQSQSTSNPTSISQVAAEAALNGPQAECFAPMLKAFNERHEFVVNTFNGIRGLKCLTAGGAFYAFVDAREAIQNLYKEGKIAAPNDLALGSYLLEAQDVAVVPGSAFGAEGYFRISFATSMGNLEKALARIANALA</sequence>
<dbReference type="EMBL" id="BSOG01000008">
    <property type="protein sequence ID" value="GLR15333.1"/>
    <property type="molecule type" value="Genomic_DNA"/>
</dbReference>
<reference evidence="9" key="1">
    <citation type="journal article" date="2019" name="Int. J. Syst. Evol. Microbiol.">
        <title>The Global Catalogue of Microorganisms (GCM) 10K type strain sequencing project: providing services to taxonomists for standard genome sequencing and annotation.</title>
        <authorList>
            <consortium name="The Broad Institute Genomics Platform"/>
            <consortium name="The Broad Institute Genome Sequencing Center for Infectious Disease"/>
            <person name="Wu L."/>
            <person name="Ma J."/>
        </authorList>
    </citation>
    <scope>NUCLEOTIDE SEQUENCE [LARGE SCALE GENOMIC DNA]</scope>
    <source>
        <strain evidence="9">NBRC 110044</strain>
    </source>
</reference>
<dbReference type="InterPro" id="IPR004839">
    <property type="entry name" value="Aminotransferase_I/II_large"/>
</dbReference>
<organism evidence="8 9">
    <name type="scientific">Chitinimonas prasina</name>
    <dbReference type="NCBI Taxonomy" id="1434937"/>
    <lineage>
        <taxon>Bacteria</taxon>
        <taxon>Pseudomonadati</taxon>
        <taxon>Pseudomonadota</taxon>
        <taxon>Betaproteobacteria</taxon>
        <taxon>Neisseriales</taxon>
        <taxon>Chitinibacteraceae</taxon>
        <taxon>Chitinimonas</taxon>
    </lineage>
</organism>
<evidence type="ECO:0000256" key="3">
    <source>
        <dbReference type="ARBA" id="ARBA00022576"/>
    </source>
</evidence>
<accession>A0ABQ5YMX9</accession>
<dbReference type="Gene3D" id="3.40.640.10">
    <property type="entry name" value="Type I PLP-dependent aspartate aminotransferase-like (Major domain)"/>
    <property type="match status" value="1"/>
</dbReference>
<feature type="domain" description="Aminotransferase class I/classII large" evidence="7">
    <location>
        <begin position="31"/>
        <end position="393"/>
    </location>
</feature>
<dbReference type="InterPro" id="IPR015424">
    <property type="entry name" value="PyrdxlP-dep_Trfase"/>
</dbReference>
<dbReference type="Gene3D" id="3.90.1150.10">
    <property type="entry name" value="Aspartate Aminotransferase, domain 1"/>
    <property type="match status" value="1"/>
</dbReference>
<dbReference type="InterPro" id="IPR004838">
    <property type="entry name" value="NHTrfase_class1_PyrdxlP-BS"/>
</dbReference>
<comment type="cofactor">
    <cofactor evidence="1 6">
        <name>pyridoxal 5'-phosphate</name>
        <dbReference type="ChEBI" id="CHEBI:597326"/>
    </cofactor>
</comment>
<dbReference type="SUPFAM" id="SSF53383">
    <property type="entry name" value="PLP-dependent transferases"/>
    <property type="match status" value="1"/>
</dbReference>
<dbReference type="CDD" id="cd00609">
    <property type="entry name" value="AAT_like"/>
    <property type="match status" value="1"/>
</dbReference>
<keyword evidence="4 6" id="KW-0808">Transferase</keyword>
<evidence type="ECO:0000313" key="9">
    <source>
        <dbReference type="Proteomes" id="UP001156706"/>
    </source>
</evidence>
<keyword evidence="9" id="KW-1185">Reference proteome</keyword>
<evidence type="ECO:0000259" key="7">
    <source>
        <dbReference type="Pfam" id="PF00155"/>
    </source>
</evidence>
<evidence type="ECO:0000313" key="8">
    <source>
        <dbReference type="EMBL" id="GLR15333.1"/>
    </source>
</evidence>